<name>A0AA38MDA2_9CUCU</name>
<keyword evidence="4" id="KW-1185">Reference proteome</keyword>
<evidence type="ECO:0000259" key="2">
    <source>
        <dbReference type="Pfam" id="PF00443"/>
    </source>
</evidence>
<reference evidence="3" key="1">
    <citation type="journal article" date="2023" name="G3 (Bethesda)">
        <title>Whole genome assemblies of Zophobas morio and Tenebrio molitor.</title>
        <authorList>
            <person name="Kaur S."/>
            <person name="Stinson S.A."/>
            <person name="diCenzo G.C."/>
        </authorList>
    </citation>
    <scope>NUCLEOTIDE SEQUENCE</scope>
    <source>
        <strain evidence="3">QUZm001</strain>
    </source>
</reference>
<dbReference type="GO" id="GO:0016579">
    <property type="term" value="P:protein deubiquitination"/>
    <property type="evidence" value="ECO:0007669"/>
    <property type="project" value="InterPro"/>
</dbReference>
<dbReference type="Pfam" id="PF00443">
    <property type="entry name" value="UCH"/>
    <property type="match status" value="1"/>
</dbReference>
<feature type="region of interest" description="Disordered" evidence="1">
    <location>
        <begin position="31"/>
        <end position="79"/>
    </location>
</feature>
<comment type="caution">
    <text evidence="3">The sequence shown here is derived from an EMBL/GenBank/DDBJ whole genome shotgun (WGS) entry which is preliminary data.</text>
</comment>
<evidence type="ECO:0000256" key="1">
    <source>
        <dbReference type="SAM" id="MobiDB-lite"/>
    </source>
</evidence>
<dbReference type="Gene3D" id="3.90.70.10">
    <property type="entry name" value="Cysteine proteinases"/>
    <property type="match status" value="1"/>
</dbReference>
<feature type="domain" description="Peptidase C19 ubiquitin carboxyl-terminal hydrolase" evidence="2">
    <location>
        <begin position="2"/>
        <end position="100"/>
    </location>
</feature>
<organism evidence="3 4">
    <name type="scientific">Zophobas morio</name>
    <dbReference type="NCBI Taxonomy" id="2755281"/>
    <lineage>
        <taxon>Eukaryota</taxon>
        <taxon>Metazoa</taxon>
        <taxon>Ecdysozoa</taxon>
        <taxon>Arthropoda</taxon>
        <taxon>Hexapoda</taxon>
        <taxon>Insecta</taxon>
        <taxon>Pterygota</taxon>
        <taxon>Neoptera</taxon>
        <taxon>Endopterygota</taxon>
        <taxon>Coleoptera</taxon>
        <taxon>Polyphaga</taxon>
        <taxon>Cucujiformia</taxon>
        <taxon>Tenebrionidae</taxon>
        <taxon>Zophobas</taxon>
    </lineage>
</organism>
<feature type="compositionally biased region" description="Basic residues" evidence="1">
    <location>
        <begin position="39"/>
        <end position="53"/>
    </location>
</feature>
<dbReference type="GO" id="GO:0004843">
    <property type="term" value="F:cysteine-type deubiquitinase activity"/>
    <property type="evidence" value="ECO:0007669"/>
    <property type="project" value="InterPro"/>
</dbReference>
<dbReference type="Proteomes" id="UP001168821">
    <property type="component" value="Unassembled WGS sequence"/>
</dbReference>
<dbReference type="EMBL" id="JALNTZ010000005">
    <property type="protein sequence ID" value="KAJ3652073.1"/>
    <property type="molecule type" value="Genomic_DNA"/>
</dbReference>
<accession>A0AA38MDA2</accession>
<feature type="compositionally biased region" description="Acidic residues" evidence="1">
    <location>
        <begin position="60"/>
        <end position="70"/>
    </location>
</feature>
<proteinExistence type="predicted"/>
<evidence type="ECO:0000313" key="3">
    <source>
        <dbReference type="EMBL" id="KAJ3652073.1"/>
    </source>
</evidence>
<dbReference type="InterPro" id="IPR001394">
    <property type="entry name" value="Peptidase_C19_UCH"/>
</dbReference>
<evidence type="ECO:0000313" key="4">
    <source>
        <dbReference type="Proteomes" id="UP001168821"/>
    </source>
</evidence>
<gene>
    <name evidence="3" type="ORF">Zmor_018070</name>
</gene>
<dbReference type="AlphaFoldDB" id="A0AA38MDA2"/>
<dbReference type="InterPro" id="IPR038765">
    <property type="entry name" value="Papain-like_cys_pep_sf"/>
</dbReference>
<sequence>MLNGGHYISYACNPNGNWYCYNDSSCREVLTDGGESTSKTKKSNTPLRKRKVMKSGDESSLFDEEDEEEDNKSSTDSYKCPYSDVKAPKIDTSSAYILFYERSGLDYKPYLPEVVSNGQIVPEVELDENESELRKQLCSIQ</sequence>
<dbReference type="SUPFAM" id="SSF54001">
    <property type="entry name" value="Cysteine proteinases"/>
    <property type="match status" value="1"/>
</dbReference>
<protein>
    <recommendedName>
        <fullName evidence="2">Peptidase C19 ubiquitin carboxyl-terminal hydrolase domain-containing protein</fullName>
    </recommendedName>
</protein>